<sequence length="142" mass="15690">MTDARTIIETLGLERHPEGGWYRETWRRESDEGGRGTATGIYYLLPGDERSHWHRVDADEMWLWHAGAPLVLSLAETDEGPARDHVLGADLTAGQRPQVLVPAQSWEAARPDGGWSLVSCIVSPAFDFEGFILAPAAWRPGA</sequence>
<gene>
    <name evidence="2" type="ORF">B5C34_14920</name>
</gene>
<comment type="caution">
    <text evidence="2">The sequence shown here is derived from an EMBL/GenBank/DDBJ whole genome shotgun (WGS) entry which is preliminary data.</text>
</comment>
<dbReference type="InterPro" id="IPR009327">
    <property type="entry name" value="Cupin_DUF985"/>
</dbReference>
<keyword evidence="3" id="KW-1185">Reference proteome</keyword>
<evidence type="ECO:0000313" key="3">
    <source>
        <dbReference type="Proteomes" id="UP000198462"/>
    </source>
</evidence>
<evidence type="ECO:0000313" key="2">
    <source>
        <dbReference type="EMBL" id="OWV31800.1"/>
    </source>
</evidence>
<dbReference type="Gene3D" id="2.60.120.10">
    <property type="entry name" value="Jelly Rolls"/>
    <property type="match status" value="1"/>
</dbReference>
<proteinExistence type="predicted"/>
<dbReference type="RefSeq" id="WP_088713596.1">
    <property type="nucleotide sequence ID" value="NZ_NFZT01000007.1"/>
</dbReference>
<organism evidence="2 3">
    <name type="scientific">Pacificimonas flava</name>
    <dbReference type="NCBI Taxonomy" id="1234595"/>
    <lineage>
        <taxon>Bacteria</taxon>
        <taxon>Pseudomonadati</taxon>
        <taxon>Pseudomonadota</taxon>
        <taxon>Alphaproteobacteria</taxon>
        <taxon>Sphingomonadales</taxon>
        <taxon>Sphingosinicellaceae</taxon>
        <taxon>Pacificimonas</taxon>
    </lineage>
</organism>
<dbReference type="CDD" id="cd06121">
    <property type="entry name" value="cupin_YML079wp"/>
    <property type="match status" value="1"/>
</dbReference>
<dbReference type="AlphaFoldDB" id="A0A219B0G0"/>
<dbReference type="PANTHER" id="PTHR33387:SF3">
    <property type="entry name" value="DUF985 DOMAIN-CONTAINING PROTEIN"/>
    <property type="match status" value="1"/>
</dbReference>
<feature type="domain" description="DUF985" evidence="1">
    <location>
        <begin position="6"/>
        <end position="133"/>
    </location>
</feature>
<evidence type="ECO:0000259" key="1">
    <source>
        <dbReference type="Pfam" id="PF06172"/>
    </source>
</evidence>
<protein>
    <submittedName>
        <fullName evidence="2">Cupin</fullName>
    </submittedName>
</protein>
<dbReference type="InterPro" id="IPR014710">
    <property type="entry name" value="RmlC-like_jellyroll"/>
</dbReference>
<dbReference type="SUPFAM" id="SSF51182">
    <property type="entry name" value="RmlC-like cupins"/>
    <property type="match status" value="1"/>
</dbReference>
<accession>A0A219B0G0</accession>
<dbReference type="InterPro" id="IPR039935">
    <property type="entry name" value="YML079W-like"/>
</dbReference>
<reference evidence="3" key="1">
    <citation type="submission" date="2017-05" db="EMBL/GenBank/DDBJ databases">
        <authorList>
            <person name="Lin X."/>
        </authorList>
    </citation>
    <scope>NUCLEOTIDE SEQUENCE [LARGE SCALE GENOMIC DNA]</scope>
    <source>
        <strain evidence="3">JLT2012</strain>
    </source>
</reference>
<dbReference type="OrthoDB" id="9798288at2"/>
<dbReference type="InterPro" id="IPR011051">
    <property type="entry name" value="RmlC_Cupin_sf"/>
</dbReference>
<dbReference type="Proteomes" id="UP000198462">
    <property type="component" value="Unassembled WGS sequence"/>
</dbReference>
<dbReference type="Pfam" id="PF06172">
    <property type="entry name" value="Cupin_5"/>
    <property type="match status" value="1"/>
</dbReference>
<name>A0A219B0G0_9SPHN</name>
<dbReference type="EMBL" id="NFZT01000007">
    <property type="protein sequence ID" value="OWV31800.1"/>
    <property type="molecule type" value="Genomic_DNA"/>
</dbReference>
<dbReference type="PANTHER" id="PTHR33387">
    <property type="entry name" value="RMLC-LIKE JELLY ROLL FOLD PROTEIN"/>
    <property type="match status" value="1"/>
</dbReference>